<keyword evidence="6" id="KW-0464">Manganese</keyword>
<organism evidence="11 12">
    <name type="scientific">Deinococcus navajonensis</name>
    <dbReference type="NCBI Taxonomy" id="309884"/>
    <lineage>
        <taxon>Bacteria</taxon>
        <taxon>Thermotogati</taxon>
        <taxon>Deinococcota</taxon>
        <taxon>Deinococci</taxon>
        <taxon>Deinococcales</taxon>
        <taxon>Deinococcaceae</taxon>
        <taxon>Deinococcus</taxon>
    </lineage>
</organism>
<keyword evidence="12" id="KW-1185">Reference proteome</keyword>
<dbReference type="EMBL" id="JBHSEH010000020">
    <property type="protein sequence ID" value="MFC4427276.1"/>
    <property type="molecule type" value="Genomic_DNA"/>
</dbReference>
<evidence type="ECO:0000256" key="8">
    <source>
        <dbReference type="ARBA" id="ARBA00023295"/>
    </source>
</evidence>
<evidence type="ECO:0000256" key="3">
    <source>
        <dbReference type="ARBA" id="ARBA00022723"/>
    </source>
</evidence>
<dbReference type="InterPro" id="IPR001088">
    <property type="entry name" value="Glyco_hydro_4"/>
</dbReference>
<comment type="cofactor">
    <cofactor evidence="9">
        <name>NAD(+)</name>
        <dbReference type="ChEBI" id="CHEBI:57540"/>
    </cofactor>
    <text evidence="9">Binds 1 NAD(+) per subunit.</text>
</comment>
<proteinExistence type="inferred from homology"/>
<sequence>MTRVVMVGAGGMTFGLALATDLLTEPMLQGAELVLYDPDLSRAERTARAAQAVAGARHQPLDLKVTDHRRSALRAADYVLLTFQIGGLEAYRTDLDIPRRFGVDCVAGDTLNPGGVMRFVRSSAVFEALAQDMQDLCPDALVLNYTNPMAMNTLYLAQLGLRVVGLCHSIPGTAAVIARLLGLAPQTLTYRAAGINHQAWFLTLEAAGVDQRHRLRAALREQFLPAYGGATPWTEGEGTYAGGQERVRAELMETFGHFTSESSHHASEYVPYFRRSPEAVKAHLPRRWDYLRTAQAMQGQEAGLIGASVRQLSHDPRPSGEGAMPLIAALEGGEQTELYVNVRNDGWITNLPAEACVEVPAQVDRRGIRPQQIGRLPAACAGLNLTGIALQTTAVEAVAARDPEGLLAAFALDPLTASLLDLGSIRAMAHELFQAQRSWLPGWLRPAVGQR</sequence>
<protein>
    <recommendedName>
        <fullName evidence="10">Glycosyl hydrolase family 4 C-terminal domain-containing protein</fullName>
    </recommendedName>
</protein>
<gene>
    <name evidence="11" type="ORF">ACFOZ9_13755</name>
</gene>
<dbReference type="InterPro" id="IPR015955">
    <property type="entry name" value="Lactate_DH/Glyco_Ohase_4_C"/>
</dbReference>
<evidence type="ECO:0000313" key="11">
    <source>
        <dbReference type="EMBL" id="MFC4427276.1"/>
    </source>
</evidence>
<dbReference type="Proteomes" id="UP001595998">
    <property type="component" value="Unassembled WGS sequence"/>
</dbReference>
<evidence type="ECO:0000256" key="6">
    <source>
        <dbReference type="ARBA" id="ARBA00023211"/>
    </source>
</evidence>
<evidence type="ECO:0000313" key="12">
    <source>
        <dbReference type="Proteomes" id="UP001595998"/>
    </source>
</evidence>
<dbReference type="Gene3D" id="3.90.1820.10">
    <property type="entry name" value="AglA-like glucosidase"/>
    <property type="match status" value="1"/>
</dbReference>
<evidence type="ECO:0000256" key="2">
    <source>
        <dbReference type="ARBA" id="ARBA00010141"/>
    </source>
</evidence>
<dbReference type="PANTHER" id="PTHR32092">
    <property type="entry name" value="6-PHOSPHO-BETA-GLUCOSIDASE-RELATED"/>
    <property type="match status" value="1"/>
</dbReference>
<keyword evidence="7" id="KW-0119">Carbohydrate metabolism</keyword>
<dbReference type="PRINTS" id="PR00732">
    <property type="entry name" value="GLHYDRLASE4"/>
</dbReference>
<evidence type="ECO:0000259" key="10">
    <source>
        <dbReference type="Pfam" id="PF11975"/>
    </source>
</evidence>
<dbReference type="InterPro" id="IPR022616">
    <property type="entry name" value="Glyco_hydro_4_C"/>
</dbReference>
<name>A0ABV8XNX8_9DEIO</name>
<comment type="similarity">
    <text evidence="2 9">Belongs to the glycosyl hydrolase 4 family.</text>
</comment>
<dbReference type="Pfam" id="PF02056">
    <property type="entry name" value="Glyco_hydro_4"/>
    <property type="match status" value="1"/>
</dbReference>
<evidence type="ECO:0000256" key="4">
    <source>
        <dbReference type="ARBA" id="ARBA00022801"/>
    </source>
</evidence>
<accession>A0ABV8XNX8</accession>
<dbReference type="PANTHER" id="PTHR32092:SF6">
    <property type="entry name" value="ALPHA-GALACTOSIDASE"/>
    <property type="match status" value="1"/>
</dbReference>
<dbReference type="Pfam" id="PF11975">
    <property type="entry name" value="Glyco_hydro_4C"/>
    <property type="match status" value="1"/>
</dbReference>
<comment type="cofactor">
    <cofactor evidence="1">
        <name>Mn(2+)</name>
        <dbReference type="ChEBI" id="CHEBI:29035"/>
    </cofactor>
</comment>
<keyword evidence="5 9" id="KW-0520">NAD</keyword>
<evidence type="ECO:0000256" key="1">
    <source>
        <dbReference type="ARBA" id="ARBA00001936"/>
    </source>
</evidence>
<comment type="caution">
    <text evidence="11">The sequence shown here is derived from an EMBL/GenBank/DDBJ whole genome shotgun (WGS) entry which is preliminary data.</text>
</comment>
<feature type="domain" description="Glycosyl hydrolase family 4 C-terminal" evidence="10">
    <location>
        <begin position="193"/>
        <end position="416"/>
    </location>
</feature>
<keyword evidence="3" id="KW-0479">Metal-binding</keyword>
<evidence type="ECO:0000256" key="9">
    <source>
        <dbReference type="RuleBase" id="RU361152"/>
    </source>
</evidence>
<dbReference type="InterPro" id="IPR053715">
    <property type="entry name" value="GH4_Enzyme_sf"/>
</dbReference>
<evidence type="ECO:0000256" key="5">
    <source>
        <dbReference type="ARBA" id="ARBA00023027"/>
    </source>
</evidence>
<dbReference type="InterPro" id="IPR036291">
    <property type="entry name" value="NAD(P)-bd_dom_sf"/>
</dbReference>
<keyword evidence="4 9" id="KW-0378">Hydrolase</keyword>
<dbReference type="RefSeq" id="WP_380040598.1">
    <property type="nucleotide sequence ID" value="NZ_JBHSEH010000020.1"/>
</dbReference>
<dbReference type="SUPFAM" id="SSF51735">
    <property type="entry name" value="NAD(P)-binding Rossmann-fold domains"/>
    <property type="match status" value="1"/>
</dbReference>
<reference evidence="12" key="1">
    <citation type="journal article" date="2019" name="Int. J. Syst. Evol. Microbiol.">
        <title>The Global Catalogue of Microorganisms (GCM) 10K type strain sequencing project: providing services to taxonomists for standard genome sequencing and annotation.</title>
        <authorList>
            <consortium name="The Broad Institute Genomics Platform"/>
            <consortium name="The Broad Institute Genome Sequencing Center for Infectious Disease"/>
            <person name="Wu L."/>
            <person name="Ma J."/>
        </authorList>
    </citation>
    <scope>NUCLEOTIDE SEQUENCE [LARGE SCALE GENOMIC DNA]</scope>
    <source>
        <strain evidence="12">CCUG 56029</strain>
    </source>
</reference>
<keyword evidence="8 9" id="KW-0326">Glycosidase</keyword>
<dbReference type="SUPFAM" id="SSF56327">
    <property type="entry name" value="LDH C-terminal domain-like"/>
    <property type="match status" value="1"/>
</dbReference>
<evidence type="ECO:0000256" key="7">
    <source>
        <dbReference type="ARBA" id="ARBA00023277"/>
    </source>
</evidence>